<dbReference type="Proteomes" id="UP000234462">
    <property type="component" value="Unassembled WGS sequence"/>
</dbReference>
<name>A0A2H1L668_9MICO</name>
<evidence type="ECO:0000313" key="4">
    <source>
        <dbReference type="Proteomes" id="UP000234462"/>
    </source>
</evidence>
<keyword evidence="2" id="KW-1133">Transmembrane helix</keyword>
<evidence type="ECO:0000256" key="1">
    <source>
        <dbReference type="SAM" id="MobiDB-lite"/>
    </source>
</evidence>
<feature type="compositionally biased region" description="Basic and acidic residues" evidence="1">
    <location>
        <begin position="299"/>
        <end position="310"/>
    </location>
</feature>
<evidence type="ECO:0000313" key="3">
    <source>
        <dbReference type="EMBL" id="SMY12411.1"/>
    </source>
</evidence>
<keyword evidence="4" id="KW-1185">Reference proteome</keyword>
<accession>A0A2H1L668</accession>
<dbReference type="PANTHER" id="PTHR40761:SF1">
    <property type="entry name" value="CONSERVED INTEGRAL MEMBRANE ALANINE VALINE AND LEUCINE RICH PROTEIN-RELATED"/>
    <property type="match status" value="1"/>
</dbReference>
<keyword evidence="2" id="KW-0472">Membrane</keyword>
<gene>
    <name evidence="3" type="ORF">BJEO58_02005</name>
</gene>
<dbReference type="EMBL" id="FXZM01000009">
    <property type="protein sequence ID" value="SMY12411.1"/>
    <property type="molecule type" value="Genomic_DNA"/>
</dbReference>
<feature type="transmembrane region" description="Helical" evidence="2">
    <location>
        <begin position="53"/>
        <end position="73"/>
    </location>
</feature>
<reference evidence="4" key="1">
    <citation type="submission" date="2017-03" db="EMBL/GenBank/DDBJ databases">
        <authorList>
            <person name="Monnet C."/>
        </authorList>
    </citation>
    <scope>NUCLEOTIDE SEQUENCE [LARGE SCALE GENOMIC DNA]</scope>
    <source>
        <strain evidence="4">SJ5-8</strain>
    </source>
</reference>
<dbReference type="OrthoDB" id="5187629at2"/>
<feature type="transmembrane region" description="Helical" evidence="2">
    <location>
        <begin position="258"/>
        <end position="276"/>
    </location>
</feature>
<keyword evidence="2" id="KW-0812">Transmembrane</keyword>
<dbReference type="PANTHER" id="PTHR40761">
    <property type="entry name" value="CONSERVED INTEGRAL MEMBRANE ALANINE VALINE AND LEUCINE RICH PROTEIN-RELATED"/>
    <property type="match status" value="1"/>
</dbReference>
<organism evidence="3 4">
    <name type="scientific">Brevibacterium jeotgali</name>
    <dbReference type="NCBI Taxonomy" id="1262550"/>
    <lineage>
        <taxon>Bacteria</taxon>
        <taxon>Bacillati</taxon>
        <taxon>Actinomycetota</taxon>
        <taxon>Actinomycetes</taxon>
        <taxon>Micrococcales</taxon>
        <taxon>Brevibacteriaceae</taxon>
        <taxon>Brevibacterium</taxon>
    </lineage>
</organism>
<proteinExistence type="predicted"/>
<feature type="transmembrane region" description="Helical" evidence="2">
    <location>
        <begin position="79"/>
        <end position="97"/>
    </location>
</feature>
<dbReference type="RefSeq" id="WP_101589343.1">
    <property type="nucleotide sequence ID" value="NZ_FXZM01000009.1"/>
</dbReference>
<feature type="transmembrane region" description="Helical" evidence="2">
    <location>
        <begin position="195"/>
        <end position="215"/>
    </location>
</feature>
<feature type="transmembrane region" description="Helical" evidence="2">
    <location>
        <begin position="227"/>
        <end position="246"/>
    </location>
</feature>
<evidence type="ECO:0008006" key="5">
    <source>
        <dbReference type="Google" id="ProtNLM"/>
    </source>
</evidence>
<feature type="region of interest" description="Disordered" evidence="1">
    <location>
        <begin position="283"/>
        <end position="310"/>
    </location>
</feature>
<dbReference type="AlphaFoldDB" id="A0A2H1L668"/>
<evidence type="ECO:0000256" key="2">
    <source>
        <dbReference type="SAM" id="Phobius"/>
    </source>
</evidence>
<feature type="transmembrane region" description="Helical" evidence="2">
    <location>
        <begin position="106"/>
        <end position="125"/>
    </location>
</feature>
<feature type="transmembrane region" description="Helical" evidence="2">
    <location>
        <begin position="137"/>
        <end position="156"/>
    </location>
</feature>
<protein>
    <recommendedName>
        <fullName evidence="5">Magnesium transporter NIPA</fullName>
    </recommendedName>
</protein>
<feature type="transmembrane region" description="Helical" evidence="2">
    <location>
        <begin position="168"/>
        <end position="189"/>
    </location>
</feature>
<sequence>MSLLSGLLSTGHAFAVLLALTGAVLLAFGTHAQHAAVTRPGRPTGIRRLLRTPLWLLGGALIVLETVFNVVALGLAPLALVQPLGTASLVLAVLIGASRSPLTREVVFAVLLTSGSVAAFVSISAQHADHSPASPEAAGLLAALLLAGSALGVVIARSAAGHLPRVAAAGILFGCVASGAHVAAARFLTGEGLPLPVWVVIAALAPASAVGIWLVQTAYASGSAATVLAGLTVIDPITAVTVGTAVLGEYGTLPSSSLALLAASAAGALWGVRLLVGHRHGTLHGPRSPAVSSSADTMGDAHREGVPLHP</sequence>
<feature type="transmembrane region" description="Helical" evidence="2">
    <location>
        <begin position="12"/>
        <end position="32"/>
    </location>
</feature>